<dbReference type="BioCyc" id="FSP457404-HMP:GTSQ-3326-MONOMER"/>
<dbReference type="Proteomes" id="UP000003233">
    <property type="component" value="Unassembled WGS sequence"/>
</dbReference>
<reference evidence="7 8" key="1">
    <citation type="submission" date="2012-07" db="EMBL/GenBank/DDBJ databases">
        <title>The Genome Sequence of Fusobacterium ulcerans 12_1B.</title>
        <authorList>
            <consortium name="The Broad Institute Genome Sequencing Platform"/>
            <person name="Earl A."/>
            <person name="Ward D."/>
            <person name="Feldgarden M."/>
            <person name="Gevers D."/>
            <person name="Strauss J."/>
            <person name="Ambrose C.E."/>
            <person name="Allen-Vercoe E."/>
            <person name="Walker B."/>
            <person name="Young S.K."/>
            <person name="Zeng Q."/>
            <person name="Gargeya S."/>
            <person name="Fitzgerald M."/>
            <person name="Haas B."/>
            <person name="Abouelleil A."/>
            <person name="Alvarado L."/>
            <person name="Arachchi H.M."/>
            <person name="Berlin A.M."/>
            <person name="Chapman S.B."/>
            <person name="Goldberg J."/>
            <person name="Griggs A."/>
            <person name="Gujja S."/>
            <person name="Hansen M."/>
            <person name="Howarth C."/>
            <person name="Imamovic A."/>
            <person name="Larimer J."/>
            <person name="McCowen C."/>
            <person name="Montmayeur A."/>
            <person name="Murphy C."/>
            <person name="Neiman D."/>
            <person name="Pearson M."/>
            <person name="Priest M."/>
            <person name="Roberts A."/>
            <person name="Saif S."/>
            <person name="Shea T."/>
            <person name="Sisk P."/>
            <person name="Sykes S."/>
            <person name="Wortman J."/>
            <person name="Nusbaum C."/>
            <person name="Birren B."/>
        </authorList>
    </citation>
    <scope>NUCLEOTIDE SEQUENCE [LARGE SCALE GENOMIC DNA]</scope>
    <source>
        <strain evidence="7 8">12_1B</strain>
    </source>
</reference>
<evidence type="ECO:0000256" key="2">
    <source>
        <dbReference type="ARBA" id="ARBA00022475"/>
    </source>
</evidence>
<dbReference type="InterPro" id="IPR051679">
    <property type="entry name" value="DASS-Related_Transporters"/>
</dbReference>
<dbReference type="HOGENOM" id="CLU_035307_0_1_0"/>
<feature type="transmembrane region" description="Helical" evidence="6">
    <location>
        <begin position="143"/>
        <end position="166"/>
    </location>
</feature>
<comment type="caution">
    <text evidence="7">The sequence shown here is derived from an EMBL/GenBank/DDBJ whole genome shotgun (WGS) entry which is preliminary data.</text>
</comment>
<evidence type="ECO:0000256" key="1">
    <source>
        <dbReference type="ARBA" id="ARBA00004651"/>
    </source>
</evidence>
<feature type="transmembrane region" description="Helical" evidence="6">
    <location>
        <begin position="443"/>
        <end position="463"/>
    </location>
</feature>
<sequence>MNKEKISKFKIPHVYAILIGVIIITGIMTYIVPAGTYERIKVDGVTKIDPNSFQYIRQVPVSVFNWFKAIPEGFASTASIIATMLVGSACLGVYTESGVFQNFINNLLKKDGNNKTKTLILIFMTFFAIRSGFTGILDGNLVFTPLMIGFALAAGYDTLTGVAIVMVPTFVSFSLAPVNPYTILIAHEIVGLPIYSGFEFRLIIWIIGFLISAHHILKYADAVKKDKSKSLVADIDVSDLETNSDNFNENLTLRQKALLIMLLATIVFMVIGAIAFNFKLNDMTAILIISGIIAGIIAGYDSNEIATKIIKTGKTFYMGSMCVVLARAVQIILTKGMIVDTIVHSVSIPLEKVGGFMSSICMFFVQLILNFFINSGSGKAVVTMPIMSPLADLVNVTQQTAVLAFQFGDGITNMIYPTSGLIFAFIAMGKISYEKYVKYIFPLVLKLIALAIVSLIIATLINYGPF</sequence>
<dbReference type="GO" id="GO:0005886">
    <property type="term" value="C:plasma membrane"/>
    <property type="evidence" value="ECO:0007669"/>
    <property type="project" value="UniProtKB-SubCell"/>
</dbReference>
<protein>
    <recommendedName>
        <fullName evidence="9">C4-dicarboxylate anaerobic carrier</fullName>
    </recommendedName>
</protein>
<evidence type="ECO:0000313" key="8">
    <source>
        <dbReference type="Proteomes" id="UP000003233"/>
    </source>
</evidence>
<feature type="transmembrane region" description="Helical" evidence="6">
    <location>
        <begin position="12"/>
        <end position="32"/>
    </location>
</feature>
<dbReference type="InterPro" id="IPR018385">
    <property type="entry name" value="C4_dicarb_anaerob_car-like"/>
</dbReference>
<evidence type="ECO:0000313" key="7">
    <source>
        <dbReference type="EMBL" id="EHO77703.1"/>
    </source>
</evidence>
<gene>
    <name evidence="7" type="ORF">HMPREF0402_03281</name>
</gene>
<keyword evidence="3 6" id="KW-0812">Transmembrane</keyword>
<feature type="transmembrane region" description="Helical" evidence="6">
    <location>
        <begin position="315"/>
        <end position="333"/>
    </location>
</feature>
<feature type="transmembrane region" description="Helical" evidence="6">
    <location>
        <begin position="178"/>
        <end position="196"/>
    </location>
</feature>
<keyword evidence="5 6" id="KW-0472">Membrane</keyword>
<dbReference type="RefSeq" id="WP_008699191.1">
    <property type="nucleotide sequence ID" value="NZ_KE161010.1"/>
</dbReference>
<evidence type="ECO:0000256" key="4">
    <source>
        <dbReference type="ARBA" id="ARBA00022989"/>
    </source>
</evidence>
<evidence type="ECO:0008006" key="9">
    <source>
        <dbReference type="Google" id="ProtNLM"/>
    </source>
</evidence>
<feature type="transmembrane region" description="Helical" evidence="6">
    <location>
        <begin position="202"/>
        <end position="220"/>
    </location>
</feature>
<dbReference type="AlphaFoldDB" id="H1PXY8"/>
<dbReference type="PATRIC" id="fig|457404.5.peg.3148"/>
<comment type="subcellular location">
    <subcellularLocation>
        <location evidence="1">Cell membrane</location>
        <topology evidence="1">Multi-pass membrane protein</topology>
    </subcellularLocation>
</comment>
<keyword evidence="2" id="KW-1003">Cell membrane</keyword>
<evidence type="ECO:0000256" key="6">
    <source>
        <dbReference type="SAM" id="Phobius"/>
    </source>
</evidence>
<dbReference type="PANTHER" id="PTHR43652">
    <property type="entry name" value="BASIC AMINO ACID ANTIPORTER YFCC-RELATED"/>
    <property type="match status" value="1"/>
</dbReference>
<name>H1PXY8_9FUSO</name>
<feature type="transmembrane region" description="Helical" evidence="6">
    <location>
        <begin position="116"/>
        <end position="137"/>
    </location>
</feature>
<feature type="transmembrane region" description="Helical" evidence="6">
    <location>
        <begin position="257"/>
        <end position="278"/>
    </location>
</feature>
<feature type="transmembrane region" description="Helical" evidence="6">
    <location>
        <begin position="284"/>
        <end position="303"/>
    </location>
</feature>
<accession>H1PXY8</accession>
<dbReference type="Pfam" id="PF03606">
    <property type="entry name" value="DcuC"/>
    <property type="match status" value="1"/>
</dbReference>
<feature type="transmembrane region" description="Helical" evidence="6">
    <location>
        <begin position="353"/>
        <end position="373"/>
    </location>
</feature>
<keyword evidence="4 6" id="KW-1133">Transmembrane helix</keyword>
<feature type="transmembrane region" description="Helical" evidence="6">
    <location>
        <begin position="74"/>
        <end position="95"/>
    </location>
</feature>
<evidence type="ECO:0000256" key="5">
    <source>
        <dbReference type="ARBA" id="ARBA00023136"/>
    </source>
</evidence>
<evidence type="ECO:0000256" key="3">
    <source>
        <dbReference type="ARBA" id="ARBA00022692"/>
    </source>
</evidence>
<dbReference type="EMBL" id="AGWJ02000029">
    <property type="protein sequence ID" value="EHO77703.1"/>
    <property type="molecule type" value="Genomic_DNA"/>
</dbReference>
<keyword evidence="8" id="KW-1185">Reference proteome</keyword>
<dbReference type="PANTHER" id="PTHR43652:SF2">
    <property type="entry name" value="BASIC AMINO ACID ANTIPORTER YFCC-RELATED"/>
    <property type="match status" value="1"/>
</dbReference>
<organism evidence="7 8">
    <name type="scientific">Fusobacterium ulcerans 12-1B</name>
    <dbReference type="NCBI Taxonomy" id="457404"/>
    <lineage>
        <taxon>Bacteria</taxon>
        <taxon>Fusobacteriati</taxon>
        <taxon>Fusobacteriota</taxon>
        <taxon>Fusobacteriia</taxon>
        <taxon>Fusobacteriales</taxon>
        <taxon>Fusobacteriaceae</taxon>
        <taxon>Fusobacterium</taxon>
    </lineage>
</organism>
<proteinExistence type="predicted"/>